<accession>A0A081C1D3</accession>
<dbReference type="EMBL" id="DF820467">
    <property type="protein sequence ID" value="GAK58388.1"/>
    <property type="molecule type" value="Genomic_DNA"/>
</dbReference>
<dbReference type="Proteomes" id="UP000030661">
    <property type="component" value="Unassembled WGS sequence"/>
</dbReference>
<proteinExistence type="predicted"/>
<dbReference type="AlphaFoldDB" id="A0A081C1D3"/>
<dbReference type="HOGENOM" id="CLU_862389_0_0_0"/>
<name>A0A081C1D3_VECG1</name>
<evidence type="ECO:0000313" key="1">
    <source>
        <dbReference type="EMBL" id="GAK58388.1"/>
    </source>
</evidence>
<dbReference type="STRING" id="1499967.U27_05362"/>
<gene>
    <name evidence="1" type="ORF">U27_05362</name>
</gene>
<sequence>MKRIFRNFMHKLCWGALCVLISPFIETTVFSPFLGSQSGCVLAEEGIGVLVELDPATWLELPEFEPQTVTLPCDQSAPSPGESLLKAFPWEFSTQELSNSDDQQCVITLKVGGRTVTHIAAQGGCERWPEPQSGTIKAIASYGWNVIDQEVVSNHTLLPPITGTSRGCRLKRPHYCSSLATPRTDFSSQCPWPGAYNFLHYLPICNRWESPWPPAPEDDIRETPLPDRPGAYIISILYGPVETFVNESCDEVLFIADFKEVCWKFGAPLPTPDPPHENAYAYSYTRQMVQVTTECLTTTYESRMQSLRYEGAGTAVFRLRDL</sequence>
<protein>
    <submittedName>
        <fullName evidence="1">Uncharacterized protein</fullName>
    </submittedName>
</protein>
<keyword evidence="2" id="KW-1185">Reference proteome</keyword>
<evidence type="ECO:0000313" key="2">
    <source>
        <dbReference type="Proteomes" id="UP000030661"/>
    </source>
</evidence>
<organism evidence="1">
    <name type="scientific">Vecturithrix granuli</name>
    <dbReference type="NCBI Taxonomy" id="1499967"/>
    <lineage>
        <taxon>Bacteria</taxon>
        <taxon>Candidatus Moduliflexota</taxon>
        <taxon>Candidatus Vecturitrichia</taxon>
        <taxon>Candidatus Vecturitrichales</taxon>
        <taxon>Candidatus Vecturitrichaceae</taxon>
        <taxon>Candidatus Vecturithrix</taxon>
    </lineage>
</organism>
<reference evidence="1" key="1">
    <citation type="journal article" date="2015" name="PeerJ">
        <title>First genomic representation of candidate bacterial phylum KSB3 points to enhanced environmental sensing as a trigger of wastewater bulking.</title>
        <authorList>
            <person name="Sekiguchi Y."/>
            <person name="Ohashi A."/>
            <person name="Parks D.H."/>
            <person name="Yamauchi T."/>
            <person name="Tyson G.W."/>
            <person name="Hugenholtz P."/>
        </authorList>
    </citation>
    <scope>NUCLEOTIDE SEQUENCE [LARGE SCALE GENOMIC DNA]</scope>
</reference>